<name>X1TGE2_9ZZZZ</name>
<dbReference type="EMBL" id="BARW01010030">
    <property type="protein sequence ID" value="GAI86650.1"/>
    <property type="molecule type" value="Genomic_DNA"/>
</dbReference>
<proteinExistence type="predicted"/>
<feature type="non-terminal residue" evidence="1">
    <location>
        <position position="1"/>
    </location>
</feature>
<protein>
    <submittedName>
        <fullName evidence="1">Uncharacterized protein</fullName>
    </submittedName>
</protein>
<comment type="caution">
    <text evidence="1">The sequence shown here is derived from an EMBL/GenBank/DDBJ whole genome shotgun (WGS) entry which is preliminary data.</text>
</comment>
<organism evidence="1">
    <name type="scientific">marine sediment metagenome</name>
    <dbReference type="NCBI Taxonomy" id="412755"/>
    <lineage>
        <taxon>unclassified sequences</taxon>
        <taxon>metagenomes</taxon>
        <taxon>ecological metagenomes</taxon>
    </lineage>
</organism>
<accession>X1TGE2</accession>
<dbReference type="AlphaFoldDB" id="X1TGE2"/>
<evidence type="ECO:0000313" key="1">
    <source>
        <dbReference type="EMBL" id="GAI86650.1"/>
    </source>
</evidence>
<reference evidence="1" key="1">
    <citation type="journal article" date="2014" name="Front. Microbiol.">
        <title>High frequency of phylogenetically diverse reductive dehalogenase-homologous genes in deep subseafloor sedimentary metagenomes.</title>
        <authorList>
            <person name="Kawai M."/>
            <person name="Futagami T."/>
            <person name="Toyoda A."/>
            <person name="Takaki Y."/>
            <person name="Nishi S."/>
            <person name="Hori S."/>
            <person name="Arai W."/>
            <person name="Tsubouchi T."/>
            <person name="Morono Y."/>
            <person name="Uchiyama I."/>
            <person name="Ito T."/>
            <person name="Fujiyama A."/>
            <person name="Inagaki F."/>
            <person name="Takami H."/>
        </authorList>
    </citation>
    <scope>NUCLEOTIDE SEQUENCE</scope>
    <source>
        <strain evidence="1">Expedition CK06-06</strain>
    </source>
</reference>
<sequence length="74" mass="8770">EKNFLNASFKSLKMRYKNAGIPHTVENYNIVEIKFNDSLNEATVVYEHPNPIGRESIKLHKIDGKWLIYRIFFE</sequence>
<gene>
    <name evidence="1" type="ORF">S12H4_19930</name>
</gene>